<reference evidence="1 2" key="1">
    <citation type="submission" date="2024-09" db="EMBL/GenBank/DDBJ databases">
        <authorList>
            <person name="Lee S.D."/>
        </authorList>
    </citation>
    <scope>NUCLEOTIDE SEQUENCE [LARGE SCALE GENOMIC DNA]</scope>
    <source>
        <strain evidence="1 2">N1-1</strain>
    </source>
</reference>
<dbReference type="PIRSF" id="PIRSF017393">
    <property type="entry name" value="MTase_SAV2177"/>
    <property type="match status" value="1"/>
</dbReference>
<dbReference type="GO" id="GO:0008168">
    <property type="term" value="F:methyltransferase activity"/>
    <property type="evidence" value="ECO:0007669"/>
    <property type="project" value="UniProtKB-KW"/>
</dbReference>
<gene>
    <name evidence="1" type="ORF">ACEZDG_01685</name>
</gene>
<accession>A0ABV6V2N7</accession>
<comment type="caution">
    <text evidence="1">The sequence shown here is derived from an EMBL/GenBank/DDBJ whole genome shotgun (WGS) entry which is preliminary data.</text>
</comment>
<dbReference type="CDD" id="cd02440">
    <property type="entry name" value="AdoMet_MTases"/>
    <property type="match status" value="1"/>
</dbReference>
<keyword evidence="1" id="KW-0808">Transferase</keyword>
<name>A0ABV6V2N7_9ACTN</name>
<protein>
    <submittedName>
        <fullName evidence="1">SAM-dependent methyltransferase</fullName>
        <ecNumber evidence="1">2.1.1.-</ecNumber>
    </submittedName>
</protein>
<dbReference type="GO" id="GO:0032259">
    <property type="term" value="P:methylation"/>
    <property type="evidence" value="ECO:0007669"/>
    <property type="project" value="UniProtKB-KW"/>
</dbReference>
<dbReference type="Gene3D" id="3.40.50.150">
    <property type="entry name" value="Vaccinia Virus protein VP39"/>
    <property type="match status" value="1"/>
</dbReference>
<dbReference type="RefSeq" id="WP_380501392.1">
    <property type="nucleotide sequence ID" value="NZ_JBHEZX010000001.1"/>
</dbReference>
<keyword evidence="1" id="KW-0489">Methyltransferase</keyword>
<organism evidence="1 2">
    <name type="scientific">Streptacidiphilus alkalitolerans</name>
    <dbReference type="NCBI Taxonomy" id="3342712"/>
    <lineage>
        <taxon>Bacteria</taxon>
        <taxon>Bacillati</taxon>
        <taxon>Actinomycetota</taxon>
        <taxon>Actinomycetes</taxon>
        <taxon>Kitasatosporales</taxon>
        <taxon>Streptomycetaceae</taxon>
        <taxon>Streptacidiphilus</taxon>
    </lineage>
</organism>
<dbReference type="EMBL" id="JBHEZX010000001">
    <property type="protein sequence ID" value="MFC1407985.1"/>
    <property type="molecule type" value="Genomic_DNA"/>
</dbReference>
<evidence type="ECO:0000313" key="1">
    <source>
        <dbReference type="EMBL" id="MFC1407985.1"/>
    </source>
</evidence>
<dbReference type="InterPro" id="IPR029063">
    <property type="entry name" value="SAM-dependent_MTases_sf"/>
</dbReference>
<evidence type="ECO:0000313" key="2">
    <source>
        <dbReference type="Proteomes" id="UP001592582"/>
    </source>
</evidence>
<dbReference type="SUPFAM" id="SSF53335">
    <property type="entry name" value="S-adenosyl-L-methionine-dependent methyltransferases"/>
    <property type="match status" value="1"/>
</dbReference>
<proteinExistence type="predicted"/>
<sequence>MSRPKWVPAGTDLDKPNAARVYDYYLGGSHNFAVDREMARKAMELWPELPMIMRANRAFLRRAVQYVAEQGVTRFLDIGSGIPTFGAVHEIAREIAPEARVVYVDRDPVAVAHSRLLLKDDPLSEVVQADMRDTEDLLAHPTVAALMGAGEPVAVLLVAVLHFISDAEDPERIIRLLRAAMPPGSILVLSHAGLEGRPDQAGPHQDLYARTPTPLTMRSKERITGMFDGFDLVDPGVVYFGQWHPENPDAVEPHPERMAGLVGVGRRP</sequence>
<dbReference type="EC" id="2.1.1.-" evidence="1"/>
<keyword evidence="2" id="KW-1185">Reference proteome</keyword>
<dbReference type="InterPro" id="IPR006764">
    <property type="entry name" value="SAM_dep_MeTrfase_SAV2177_type"/>
</dbReference>
<dbReference type="Proteomes" id="UP001592582">
    <property type="component" value="Unassembled WGS sequence"/>
</dbReference>
<dbReference type="Pfam" id="PF04672">
    <property type="entry name" value="Methyltransf_19"/>
    <property type="match status" value="1"/>
</dbReference>